<feature type="non-terminal residue" evidence="2">
    <location>
        <position position="206"/>
    </location>
</feature>
<dbReference type="Proteomes" id="UP000837857">
    <property type="component" value="Chromosome 16"/>
</dbReference>
<evidence type="ECO:0000313" key="2">
    <source>
        <dbReference type="EMBL" id="CAH2045576.1"/>
    </source>
</evidence>
<keyword evidence="3" id="KW-1185">Reference proteome</keyword>
<dbReference type="InterPro" id="IPR010629">
    <property type="entry name" value="Ins_allergen"/>
</dbReference>
<reference evidence="2" key="1">
    <citation type="submission" date="2022-03" db="EMBL/GenBank/DDBJ databases">
        <authorList>
            <person name="Martin H S."/>
        </authorList>
    </citation>
    <scope>NUCLEOTIDE SEQUENCE</scope>
</reference>
<proteinExistence type="predicted"/>
<evidence type="ECO:0000313" key="3">
    <source>
        <dbReference type="Proteomes" id="UP000837857"/>
    </source>
</evidence>
<name>A0ABN8I8D9_9NEOP</name>
<gene>
    <name evidence="2" type="ORF">IPOD504_LOCUS5137</name>
</gene>
<accession>A0ABN8I8D9</accession>
<organism evidence="2 3">
    <name type="scientific">Iphiclides podalirius</name>
    <name type="common">scarce swallowtail</name>
    <dbReference type="NCBI Taxonomy" id="110791"/>
    <lineage>
        <taxon>Eukaryota</taxon>
        <taxon>Metazoa</taxon>
        <taxon>Ecdysozoa</taxon>
        <taxon>Arthropoda</taxon>
        <taxon>Hexapoda</taxon>
        <taxon>Insecta</taxon>
        <taxon>Pterygota</taxon>
        <taxon>Neoptera</taxon>
        <taxon>Endopterygota</taxon>
        <taxon>Lepidoptera</taxon>
        <taxon>Glossata</taxon>
        <taxon>Ditrysia</taxon>
        <taxon>Papilionoidea</taxon>
        <taxon>Papilionidae</taxon>
        <taxon>Papilioninae</taxon>
        <taxon>Iphiclides</taxon>
    </lineage>
</organism>
<dbReference type="Pfam" id="PF06757">
    <property type="entry name" value="Ins_allergen_rp"/>
    <property type="match status" value="1"/>
</dbReference>
<feature type="signal peptide" evidence="1">
    <location>
        <begin position="1"/>
        <end position="16"/>
    </location>
</feature>
<protein>
    <submittedName>
        <fullName evidence="2">Uncharacterized protein</fullName>
    </submittedName>
</protein>
<keyword evidence="1" id="KW-0732">Signal</keyword>
<feature type="chain" id="PRO_5045469564" evidence="1">
    <location>
        <begin position="17"/>
        <end position="206"/>
    </location>
</feature>
<dbReference type="PANTHER" id="PTHR21163">
    <property type="entry name" value="PROTEIN G12"/>
    <property type="match status" value="1"/>
</dbReference>
<sequence>MKVTIVFLSTLALIFSAPQPRKNFHRHADDFLDLILDESFDEIFCIMDRYLEYEEFTRNLDYLAWNFRHLVYEIKLLPEFKAMTDFLKQDNISIWYFIDLLDEIIEDLQDFRTARHLVSGRNMTAFINDCVAVFPQNKLTGLYKWKIAKDKEFRVAMENLQSEEWNQICDALWSNETFIGITKILNTNGIDLQVLVYALKATFGQF</sequence>
<dbReference type="EMBL" id="OW152828">
    <property type="protein sequence ID" value="CAH2045576.1"/>
    <property type="molecule type" value="Genomic_DNA"/>
</dbReference>
<dbReference type="PANTHER" id="PTHR21163:SF1">
    <property type="entry name" value="PROTEIN G12"/>
    <property type="match status" value="1"/>
</dbReference>
<evidence type="ECO:0000256" key="1">
    <source>
        <dbReference type="SAM" id="SignalP"/>
    </source>
</evidence>